<evidence type="ECO:0000256" key="4">
    <source>
        <dbReference type="ARBA" id="ARBA00023239"/>
    </source>
</evidence>
<evidence type="ECO:0000256" key="2">
    <source>
        <dbReference type="ARBA" id="ARBA00006472"/>
    </source>
</evidence>
<dbReference type="Pfam" id="PF01329">
    <property type="entry name" value="Pterin_4a"/>
    <property type="match status" value="1"/>
</dbReference>
<keyword evidence="7" id="KW-1185">Reference proteome</keyword>
<dbReference type="SUPFAM" id="SSF55248">
    <property type="entry name" value="PCD-like"/>
    <property type="match status" value="1"/>
</dbReference>
<dbReference type="OMA" id="NGNTEHK"/>
<dbReference type="eggNOG" id="ENOG502QSK7">
    <property type="taxonomic scope" value="Eukaryota"/>
</dbReference>
<dbReference type="InterPro" id="IPR036428">
    <property type="entry name" value="PCD_sf"/>
</dbReference>
<dbReference type="OrthoDB" id="277398at2759"/>
<comment type="catalytic activity">
    <reaction evidence="1">
        <text>(4aS,6R)-4a-hydroxy-L-erythro-5,6,7,8-tetrahydrobiopterin = (6R)-L-erythro-6,7-dihydrobiopterin + H2O</text>
        <dbReference type="Rhea" id="RHEA:11920"/>
        <dbReference type="ChEBI" id="CHEBI:15377"/>
        <dbReference type="ChEBI" id="CHEBI:15642"/>
        <dbReference type="ChEBI" id="CHEBI:43120"/>
        <dbReference type="EC" id="4.2.1.96"/>
    </reaction>
</comment>
<evidence type="ECO:0000256" key="3">
    <source>
        <dbReference type="ARBA" id="ARBA00013252"/>
    </source>
</evidence>
<dbReference type="InterPro" id="IPR001533">
    <property type="entry name" value="Pterin_deHydtase"/>
</dbReference>
<dbReference type="Proteomes" id="UP000017836">
    <property type="component" value="Unassembled WGS sequence"/>
</dbReference>
<keyword evidence="4" id="KW-0456">Lyase</keyword>
<feature type="compositionally biased region" description="Basic residues" evidence="5">
    <location>
        <begin position="22"/>
        <end position="34"/>
    </location>
</feature>
<name>U5D263_AMBTC</name>
<dbReference type="PANTHER" id="PTHR12599">
    <property type="entry name" value="PTERIN-4-ALPHA-CARBINOLAMINE DEHYDRATASE"/>
    <property type="match status" value="1"/>
</dbReference>
<dbReference type="HOGENOM" id="CLU_113091_0_0_1"/>
<protein>
    <recommendedName>
        <fullName evidence="3">4a-hydroxytetrahydrobiopterin dehydratase</fullName>
        <ecNumber evidence="3">4.2.1.96</ecNumber>
    </recommendedName>
</protein>
<evidence type="ECO:0000313" key="6">
    <source>
        <dbReference type="EMBL" id="ERN15487.1"/>
    </source>
</evidence>
<evidence type="ECO:0000313" key="7">
    <source>
        <dbReference type="Proteomes" id="UP000017836"/>
    </source>
</evidence>
<reference evidence="7" key="1">
    <citation type="journal article" date="2013" name="Science">
        <title>The Amborella genome and the evolution of flowering plants.</title>
        <authorList>
            <consortium name="Amborella Genome Project"/>
        </authorList>
    </citation>
    <scope>NUCLEOTIDE SEQUENCE [LARGE SCALE GENOMIC DNA]</scope>
</reference>
<dbReference type="GO" id="GO:0009536">
    <property type="term" value="C:plastid"/>
    <property type="evidence" value="ECO:0000318"/>
    <property type="project" value="GO_Central"/>
</dbReference>
<dbReference type="GO" id="GO:0006729">
    <property type="term" value="P:tetrahydrobiopterin biosynthetic process"/>
    <property type="evidence" value="ECO:0007669"/>
    <property type="project" value="InterPro"/>
</dbReference>
<accession>U5D263</accession>
<feature type="region of interest" description="Disordered" evidence="5">
    <location>
        <begin position="9"/>
        <end position="38"/>
    </location>
</feature>
<proteinExistence type="inferred from homology"/>
<organism evidence="6 7">
    <name type="scientific">Amborella trichopoda</name>
    <dbReference type="NCBI Taxonomy" id="13333"/>
    <lineage>
        <taxon>Eukaryota</taxon>
        <taxon>Viridiplantae</taxon>
        <taxon>Streptophyta</taxon>
        <taxon>Embryophyta</taxon>
        <taxon>Tracheophyta</taxon>
        <taxon>Spermatophyta</taxon>
        <taxon>Magnoliopsida</taxon>
        <taxon>Amborellales</taxon>
        <taxon>Amborellaceae</taxon>
        <taxon>Amborella</taxon>
    </lineage>
</organism>
<dbReference type="Gramene" id="ERN15487">
    <property type="protein sequence ID" value="ERN15487"/>
    <property type="gene ID" value="AMTR_s00048p00030920"/>
</dbReference>
<dbReference type="Gene3D" id="3.30.1360.20">
    <property type="entry name" value="Transcriptional coactivator/pterin dehydratase"/>
    <property type="match status" value="1"/>
</dbReference>
<evidence type="ECO:0000256" key="1">
    <source>
        <dbReference type="ARBA" id="ARBA00001554"/>
    </source>
</evidence>
<dbReference type="AlphaFoldDB" id="U5D263"/>
<dbReference type="PANTHER" id="PTHR12599:SF8">
    <property type="entry name" value="PTERIN-4-ALPHA-CARBINOLAMINE DEHYDRATASE, CHLOROPLASTIC-RELATED"/>
    <property type="match status" value="1"/>
</dbReference>
<dbReference type="EMBL" id="KI392502">
    <property type="protein sequence ID" value="ERN15487.1"/>
    <property type="molecule type" value="Genomic_DNA"/>
</dbReference>
<dbReference type="EC" id="4.2.1.96" evidence="3"/>
<dbReference type="KEGG" id="atr:18443776"/>
<sequence length="218" mass="23963">MAAIAACRFSLSPHPNPENRRASSHAKPKTKNSKSVKQWNNGSIVAKAGGFDPLGDFGARDAFPAEIESNFGEKVVGNASTEHKILIPTPAALSLAQKSCTPISPSQPPMPKHQAQQLMKKIVGWRFVEGEGGFRLQCEWKVNHSEAGFELINRITKVAEAAGHYPLPFLNHHQDSNKVCAELWTDYIGGLSMNDFILAAKIDEIKISDLIPRKRVWA</sequence>
<evidence type="ECO:0000256" key="5">
    <source>
        <dbReference type="SAM" id="MobiDB-lite"/>
    </source>
</evidence>
<dbReference type="STRING" id="13333.U5D263"/>
<gene>
    <name evidence="6" type="ORF">AMTR_s00048p00030920</name>
</gene>
<comment type="similarity">
    <text evidence="2">Belongs to the pterin-4-alpha-carbinolamine dehydratase family.</text>
</comment>
<dbReference type="GO" id="GO:0008124">
    <property type="term" value="F:4-alpha-hydroxytetrahydrobiopterin dehydratase activity"/>
    <property type="evidence" value="ECO:0000318"/>
    <property type="project" value="GO_Central"/>
</dbReference>